<reference evidence="2" key="1">
    <citation type="submission" date="2017-02" db="UniProtKB">
        <authorList>
            <consortium name="WormBaseParasite"/>
        </authorList>
    </citation>
    <scope>IDENTIFICATION</scope>
</reference>
<protein>
    <submittedName>
        <fullName evidence="2">Uncharacterized protein</fullName>
    </submittedName>
</protein>
<dbReference type="AlphaFoldDB" id="A0A0N5ATC3"/>
<evidence type="ECO:0000313" key="2">
    <source>
        <dbReference type="WBParaSite" id="SMUV_0000807401-mRNA-1"/>
    </source>
</evidence>
<keyword evidence="1" id="KW-1185">Reference proteome</keyword>
<dbReference type="Proteomes" id="UP000046393">
    <property type="component" value="Unplaced"/>
</dbReference>
<name>A0A0N5ATC3_9BILA</name>
<organism evidence="1 2">
    <name type="scientific">Syphacia muris</name>
    <dbReference type="NCBI Taxonomy" id="451379"/>
    <lineage>
        <taxon>Eukaryota</taxon>
        <taxon>Metazoa</taxon>
        <taxon>Ecdysozoa</taxon>
        <taxon>Nematoda</taxon>
        <taxon>Chromadorea</taxon>
        <taxon>Rhabditida</taxon>
        <taxon>Spirurina</taxon>
        <taxon>Oxyuridomorpha</taxon>
        <taxon>Oxyuroidea</taxon>
        <taxon>Oxyuridae</taxon>
        <taxon>Syphacia</taxon>
    </lineage>
</organism>
<dbReference type="WBParaSite" id="SMUV_0000807401-mRNA-1">
    <property type="protein sequence ID" value="SMUV_0000807401-mRNA-1"/>
    <property type="gene ID" value="SMUV_0000807401"/>
</dbReference>
<sequence>MIREEEGLGVLGSSEILADLFAASATSEASAASAAAAAAASINQKILLMDSGQLFNESIKKHGHKLQSCSARFLYRKGKAASALARANVDAAARAYRRRCHRHRRRSLSLQPPTTVYRTAKRIQLLITRVFRRLDIW</sequence>
<accession>A0A0N5ATC3</accession>
<evidence type="ECO:0000313" key="1">
    <source>
        <dbReference type="Proteomes" id="UP000046393"/>
    </source>
</evidence>
<proteinExistence type="predicted"/>